<dbReference type="InterPro" id="IPR050230">
    <property type="entry name" value="CALM/Myosin/TropC-like"/>
</dbReference>
<dbReference type="Proteomes" id="UP000749559">
    <property type="component" value="Unassembled WGS sequence"/>
</dbReference>
<dbReference type="PROSITE" id="PS00018">
    <property type="entry name" value="EF_HAND_1"/>
    <property type="match status" value="2"/>
</dbReference>
<evidence type="ECO:0000313" key="2">
    <source>
        <dbReference type="EMBL" id="CAH1801600.1"/>
    </source>
</evidence>
<dbReference type="AlphaFoldDB" id="A0A8J1TLL9"/>
<feature type="region of interest" description="Disordered" evidence="1">
    <location>
        <begin position="189"/>
        <end position="239"/>
    </location>
</feature>
<sequence length="239" mass="26827">MKGSESKDATVLGNGNVGDHMATKDNIDSARMVKESTILQRYPESQVKELKEAFRLFDKDGDGSIDTEELGTVMRNLGQFPSSDELTRMLEEIDIDGDGQFSFEEFVQLMANMGSISEDAEEDEEEELRQAFMVFDRQGCGYIGASDLRAVLQNIGEDLTEEEIDEMIAEVDIDGDGRIDFEEFIACMCEEKESDDEDEDGSNREEYNEDDVQENTKSARGNSNTSKSRNPTTNRSIEV</sequence>
<organism evidence="2 3">
    <name type="scientific">Owenia fusiformis</name>
    <name type="common">Polychaete worm</name>
    <dbReference type="NCBI Taxonomy" id="6347"/>
    <lineage>
        <taxon>Eukaryota</taxon>
        <taxon>Metazoa</taxon>
        <taxon>Spiralia</taxon>
        <taxon>Lophotrochozoa</taxon>
        <taxon>Annelida</taxon>
        <taxon>Polychaeta</taxon>
        <taxon>Sedentaria</taxon>
        <taxon>Canalipalpata</taxon>
        <taxon>Sabellida</taxon>
        <taxon>Oweniida</taxon>
        <taxon>Oweniidae</taxon>
        <taxon>Owenia</taxon>
    </lineage>
</organism>
<reference evidence="2" key="1">
    <citation type="submission" date="2022-03" db="EMBL/GenBank/DDBJ databases">
        <authorList>
            <person name="Martin C."/>
        </authorList>
    </citation>
    <scope>NUCLEOTIDE SEQUENCE</scope>
</reference>
<dbReference type="GO" id="GO:0005509">
    <property type="term" value="F:calcium ion binding"/>
    <property type="evidence" value="ECO:0007669"/>
    <property type="project" value="InterPro"/>
</dbReference>
<dbReference type="PANTHER" id="PTHR23048">
    <property type="entry name" value="MYOSIN LIGHT CHAIN 1, 3"/>
    <property type="match status" value="1"/>
</dbReference>
<dbReference type="CDD" id="cd00051">
    <property type="entry name" value="EFh"/>
    <property type="match status" value="2"/>
</dbReference>
<dbReference type="PANTHER" id="PTHR23048:SF0">
    <property type="entry name" value="CALMODULIN LIKE 3"/>
    <property type="match status" value="1"/>
</dbReference>
<gene>
    <name evidence="2" type="ORF">OFUS_LOCUS25376</name>
</gene>
<dbReference type="InterPro" id="IPR002048">
    <property type="entry name" value="EF_hand_dom"/>
</dbReference>
<protein>
    <submittedName>
        <fullName evidence="2">Uncharacterized protein</fullName>
    </submittedName>
</protein>
<feature type="region of interest" description="Disordered" evidence="1">
    <location>
        <begin position="1"/>
        <end position="24"/>
    </location>
</feature>
<dbReference type="Gene3D" id="1.10.238.10">
    <property type="entry name" value="EF-hand"/>
    <property type="match status" value="3"/>
</dbReference>
<dbReference type="SMART" id="SM00054">
    <property type="entry name" value="EFh"/>
    <property type="match status" value="4"/>
</dbReference>
<dbReference type="FunFam" id="1.10.238.10:FF:000001">
    <property type="entry name" value="Calmodulin 1"/>
    <property type="match status" value="1"/>
</dbReference>
<dbReference type="InterPro" id="IPR018247">
    <property type="entry name" value="EF_Hand_1_Ca_BS"/>
</dbReference>
<keyword evidence="3" id="KW-1185">Reference proteome</keyword>
<dbReference type="OrthoDB" id="26525at2759"/>
<dbReference type="Pfam" id="PF13499">
    <property type="entry name" value="EF-hand_7"/>
    <property type="match status" value="2"/>
</dbReference>
<comment type="caution">
    <text evidence="2">The sequence shown here is derived from an EMBL/GenBank/DDBJ whole genome shotgun (WGS) entry which is preliminary data.</text>
</comment>
<accession>A0A8J1TLL9</accession>
<dbReference type="GO" id="GO:0016460">
    <property type="term" value="C:myosin II complex"/>
    <property type="evidence" value="ECO:0007669"/>
    <property type="project" value="TreeGrafter"/>
</dbReference>
<evidence type="ECO:0000313" key="3">
    <source>
        <dbReference type="Proteomes" id="UP000749559"/>
    </source>
</evidence>
<dbReference type="SUPFAM" id="SSF47473">
    <property type="entry name" value="EF-hand"/>
    <property type="match status" value="1"/>
</dbReference>
<evidence type="ECO:0000256" key="1">
    <source>
        <dbReference type="SAM" id="MobiDB-lite"/>
    </source>
</evidence>
<dbReference type="EMBL" id="CAIIXF020000012">
    <property type="protein sequence ID" value="CAH1801600.1"/>
    <property type="molecule type" value="Genomic_DNA"/>
</dbReference>
<proteinExistence type="predicted"/>
<feature type="compositionally biased region" description="Polar residues" evidence="1">
    <location>
        <begin position="215"/>
        <end position="239"/>
    </location>
</feature>
<dbReference type="InterPro" id="IPR011992">
    <property type="entry name" value="EF-hand-dom_pair"/>
</dbReference>
<dbReference type="PROSITE" id="PS50222">
    <property type="entry name" value="EF_HAND_2"/>
    <property type="match status" value="4"/>
</dbReference>
<name>A0A8J1TLL9_OWEFU</name>